<sequence>MGSPDAARSGLAGTFRHRGVAEAYRHRPPYPAEVFGILDRLVVDEPRVVLDLGAGEGALARPLAARMSRVDAVEVSVAMVEAGRNRPGGARDNLRWIVGGVESVPLHGPYGLVTAGASLHWMRWRPLMRRLSAAMTERAVLAIVDHGARDLPWAREVTGVIRRHSRSARYDPGYSLVNALRTDGCFRLVGRVETAPVPFRQPVEAYVEQFHSTASLARELMPEREAADFDAAIEAAVRPWARDGMLELPIVATLSWGRPA</sequence>
<dbReference type="GO" id="GO:0032259">
    <property type="term" value="P:methylation"/>
    <property type="evidence" value="ECO:0007669"/>
    <property type="project" value="UniProtKB-KW"/>
</dbReference>
<dbReference type="GO" id="GO:0008168">
    <property type="term" value="F:methyltransferase activity"/>
    <property type="evidence" value="ECO:0007669"/>
    <property type="project" value="UniProtKB-KW"/>
</dbReference>
<dbReference type="RefSeq" id="WP_377343428.1">
    <property type="nucleotide sequence ID" value="NZ_JBHLUE010000026.1"/>
</dbReference>
<dbReference type="InterPro" id="IPR041698">
    <property type="entry name" value="Methyltransf_25"/>
</dbReference>
<reference evidence="4 5" key="1">
    <citation type="submission" date="2024-09" db="EMBL/GenBank/DDBJ databases">
        <authorList>
            <person name="Sun Q."/>
            <person name="Mori K."/>
        </authorList>
    </citation>
    <scope>NUCLEOTIDE SEQUENCE [LARGE SCALE GENOMIC DNA]</scope>
    <source>
        <strain evidence="4 5">TBRC 2205</strain>
    </source>
</reference>
<keyword evidence="5" id="KW-1185">Reference proteome</keyword>
<organism evidence="4 5">
    <name type="scientific">Plantactinospora siamensis</name>
    <dbReference type="NCBI Taxonomy" id="555372"/>
    <lineage>
        <taxon>Bacteria</taxon>
        <taxon>Bacillati</taxon>
        <taxon>Actinomycetota</taxon>
        <taxon>Actinomycetes</taxon>
        <taxon>Micromonosporales</taxon>
        <taxon>Micromonosporaceae</taxon>
        <taxon>Plantactinospora</taxon>
    </lineage>
</organism>
<evidence type="ECO:0000256" key="1">
    <source>
        <dbReference type="ARBA" id="ARBA00022603"/>
    </source>
</evidence>
<gene>
    <name evidence="4" type="ORF">ACFFHU_28265</name>
</gene>
<dbReference type="InterPro" id="IPR029063">
    <property type="entry name" value="SAM-dependent_MTases_sf"/>
</dbReference>
<dbReference type="SUPFAM" id="SSF53335">
    <property type="entry name" value="S-adenosyl-L-methionine-dependent methyltransferases"/>
    <property type="match status" value="1"/>
</dbReference>
<evidence type="ECO:0000313" key="4">
    <source>
        <dbReference type="EMBL" id="MFC0568026.1"/>
    </source>
</evidence>
<dbReference type="PANTHER" id="PTHR44942:SF4">
    <property type="entry name" value="METHYLTRANSFERASE TYPE 11 DOMAIN-CONTAINING PROTEIN"/>
    <property type="match status" value="1"/>
</dbReference>
<dbReference type="CDD" id="cd02440">
    <property type="entry name" value="AdoMet_MTases"/>
    <property type="match status" value="1"/>
</dbReference>
<evidence type="ECO:0000256" key="2">
    <source>
        <dbReference type="ARBA" id="ARBA00022679"/>
    </source>
</evidence>
<dbReference type="PANTHER" id="PTHR44942">
    <property type="entry name" value="METHYLTRANSF_11 DOMAIN-CONTAINING PROTEIN"/>
    <property type="match status" value="1"/>
</dbReference>
<dbReference type="Pfam" id="PF13649">
    <property type="entry name" value="Methyltransf_25"/>
    <property type="match status" value="1"/>
</dbReference>
<dbReference type="EMBL" id="JBHLUE010000026">
    <property type="protein sequence ID" value="MFC0568026.1"/>
    <property type="molecule type" value="Genomic_DNA"/>
</dbReference>
<protein>
    <submittedName>
        <fullName evidence="4">Class I SAM-dependent methyltransferase</fullName>
    </submittedName>
</protein>
<evidence type="ECO:0000313" key="5">
    <source>
        <dbReference type="Proteomes" id="UP001589894"/>
    </source>
</evidence>
<name>A0ABV6P4Z0_9ACTN</name>
<feature type="domain" description="Methyltransferase" evidence="3">
    <location>
        <begin position="49"/>
        <end position="131"/>
    </location>
</feature>
<evidence type="ECO:0000259" key="3">
    <source>
        <dbReference type="Pfam" id="PF13649"/>
    </source>
</evidence>
<dbReference type="Proteomes" id="UP001589894">
    <property type="component" value="Unassembled WGS sequence"/>
</dbReference>
<dbReference type="InterPro" id="IPR051052">
    <property type="entry name" value="Diverse_substrate_MTase"/>
</dbReference>
<keyword evidence="2" id="KW-0808">Transferase</keyword>
<comment type="caution">
    <text evidence="4">The sequence shown here is derived from an EMBL/GenBank/DDBJ whole genome shotgun (WGS) entry which is preliminary data.</text>
</comment>
<proteinExistence type="predicted"/>
<accession>A0ABV6P4Z0</accession>
<keyword evidence="1 4" id="KW-0489">Methyltransferase</keyword>
<dbReference type="Gene3D" id="3.40.50.150">
    <property type="entry name" value="Vaccinia Virus protein VP39"/>
    <property type="match status" value="1"/>
</dbReference>